<reference evidence="1" key="2">
    <citation type="submission" date="2020-09" db="EMBL/GenBank/DDBJ databases">
        <authorList>
            <person name="Sun Q."/>
            <person name="Ohkuma M."/>
        </authorList>
    </citation>
    <scope>NUCLEOTIDE SEQUENCE</scope>
    <source>
        <strain evidence="1">JCM 4386</strain>
    </source>
</reference>
<proteinExistence type="predicted"/>
<evidence type="ECO:0000313" key="2">
    <source>
        <dbReference type="Proteomes" id="UP000606194"/>
    </source>
</evidence>
<organism evidence="1 2">
    <name type="scientific">Streptomyces humidus</name>
    <dbReference type="NCBI Taxonomy" id="52259"/>
    <lineage>
        <taxon>Bacteria</taxon>
        <taxon>Bacillati</taxon>
        <taxon>Actinomycetota</taxon>
        <taxon>Actinomycetes</taxon>
        <taxon>Kitasatosporales</taxon>
        <taxon>Streptomycetaceae</taxon>
        <taxon>Streptomyces</taxon>
    </lineage>
</organism>
<dbReference type="Proteomes" id="UP000606194">
    <property type="component" value="Unassembled WGS sequence"/>
</dbReference>
<accession>A0A918FT41</accession>
<sequence>MTVSGTEPGPRLPGMRRVFIAVSVGPGLTAATRTPVALVSAHTAWVKDSTNAFEAA</sequence>
<reference evidence="1" key="1">
    <citation type="journal article" date="2014" name="Int. J. Syst. Evol. Microbiol.">
        <title>Complete genome sequence of Corynebacterium casei LMG S-19264T (=DSM 44701T), isolated from a smear-ripened cheese.</title>
        <authorList>
            <consortium name="US DOE Joint Genome Institute (JGI-PGF)"/>
            <person name="Walter F."/>
            <person name="Albersmeier A."/>
            <person name="Kalinowski J."/>
            <person name="Ruckert C."/>
        </authorList>
    </citation>
    <scope>NUCLEOTIDE SEQUENCE</scope>
    <source>
        <strain evidence="1">JCM 4386</strain>
    </source>
</reference>
<name>A0A918FT41_9ACTN</name>
<protein>
    <submittedName>
        <fullName evidence="1">Uncharacterized protein</fullName>
    </submittedName>
</protein>
<gene>
    <name evidence="1" type="ORF">GCM10010269_15800</name>
</gene>
<evidence type="ECO:0000313" key="1">
    <source>
        <dbReference type="EMBL" id="GGR77374.1"/>
    </source>
</evidence>
<keyword evidence="2" id="KW-1185">Reference proteome</keyword>
<dbReference type="AlphaFoldDB" id="A0A918FT41"/>
<dbReference type="EMBL" id="BMTL01000005">
    <property type="protein sequence ID" value="GGR77374.1"/>
    <property type="molecule type" value="Genomic_DNA"/>
</dbReference>
<comment type="caution">
    <text evidence="1">The sequence shown here is derived from an EMBL/GenBank/DDBJ whole genome shotgun (WGS) entry which is preliminary data.</text>
</comment>